<sequence>MASGNTPASPKDTSGLRLVRMTLGESCSPVPTSGGRRTMTRRHNLKGHDVQAANSTETAIWCWITMAEYSTSSSKIFTTERFDTRDVGF</sequence>
<name>A0ABU7A974_9TELE</name>
<reference evidence="2 3" key="1">
    <citation type="submission" date="2021-07" db="EMBL/GenBank/DDBJ databases">
        <authorList>
            <person name="Palmer J.M."/>
        </authorList>
    </citation>
    <scope>NUCLEOTIDE SEQUENCE [LARGE SCALE GENOMIC DNA]</scope>
    <source>
        <strain evidence="2 3">AT_MEX2019</strain>
        <tissue evidence="2">Muscle</tissue>
    </source>
</reference>
<comment type="caution">
    <text evidence="2">The sequence shown here is derived from an EMBL/GenBank/DDBJ whole genome shotgun (WGS) entry which is preliminary data.</text>
</comment>
<proteinExistence type="predicted"/>
<protein>
    <submittedName>
        <fullName evidence="2">Uncharacterized protein</fullName>
    </submittedName>
</protein>
<evidence type="ECO:0000313" key="2">
    <source>
        <dbReference type="EMBL" id="MED6234130.1"/>
    </source>
</evidence>
<feature type="region of interest" description="Disordered" evidence="1">
    <location>
        <begin position="22"/>
        <end position="50"/>
    </location>
</feature>
<accession>A0ABU7A974</accession>
<dbReference type="Proteomes" id="UP001345963">
    <property type="component" value="Unassembled WGS sequence"/>
</dbReference>
<organism evidence="2 3">
    <name type="scientific">Ataeniobius toweri</name>
    <dbReference type="NCBI Taxonomy" id="208326"/>
    <lineage>
        <taxon>Eukaryota</taxon>
        <taxon>Metazoa</taxon>
        <taxon>Chordata</taxon>
        <taxon>Craniata</taxon>
        <taxon>Vertebrata</taxon>
        <taxon>Euteleostomi</taxon>
        <taxon>Actinopterygii</taxon>
        <taxon>Neopterygii</taxon>
        <taxon>Teleostei</taxon>
        <taxon>Neoteleostei</taxon>
        <taxon>Acanthomorphata</taxon>
        <taxon>Ovalentaria</taxon>
        <taxon>Atherinomorphae</taxon>
        <taxon>Cyprinodontiformes</taxon>
        <taxon>Goodeidae</taxon>
        <taxon>Ataeniobius</taxon>
    </lineage>
</organism>
<keyword evidence="3" id="KW-1185">Reference proteome</keyword>
<evidence type="ECO:0000256" key="1">
    <source>
        <dbReference type="SAM" id="MobiDB-lite"/>
    </source>
</evidence>
<evidence type="ECO:0000313" key="3">
    <source>
        <dbReference type="Proteomes" id="UP001345963"/>
    </source>
</evidence>
<dbReference type="EMBL" id="JAHUTI010005004">
    <property type="protein sequence ID" value="MED6234130.1"/>
    <property type="molecule type" value="Genomic_DNA"/>
</dbReference>
<gene>
    <name evidence="2" type="ORF">ATANTOWER_022786</name>
</gene>